<reference evidence="1 2" key="1">
    <citation type="submission" date="2015-09" db="EMBL/GenBank/DDBJ databases">
        <authorList>
            <consortium name="Pathogen Informatics"/>
        </authorList>
    </citation>
    <scope>NUCLEOTIDE SEQUENCE [LARGE SCALE GENOMIC DNA]</scope>
    <source>
        <strain evidence="1 2">2789STDY5608854</strain>
    </source>
</reference>
<gene>
    <name evidence="1" type="ORF">ERS852411_02790</name>
</gene>
<name>A0A174L7G5_FLAPL</name>
<dbReference type="AlphaFoldDB" id="A0A174L7G5"/>
<dbReference type="Proteomes" id="UP000095746">
    <property type="component" value="Unassembled WGS sequence"/>
</dbReference>
<sequence>MMSARGPRSKMSPTTWRWSTARRLMSSQSCTRKLEARPMSMMVEMMFS</sequence>
<evidence type="ECO:0000313" key="2">
    <source>
        <dbReference type="Proteomes" id="UP000095746"/>
    </source>
</evidence>
<proteinExistence type="predicted"/>
<dbReference type="EMBL" id="CYZT01000278">
    <property type="protein sequence ID" value="CUP18427.1"/>
    <property type="molecule type" value="Genomic_DNA"/>
</dbReference>
<accession>A0A174L7G5</accession>
<protein>
    <submittedName>
        <fullName evidence="1">Uncharacterized protein</fullName>
    </submittedName>
</protein>
<evidence type="ECO:0000313" key="1">
    <source>
        <dbReference type="EMBL" id="CUP18427.1"/>
    </source>
</evidence>
<organism evidence="1 2">
    <name type="scientific">Flavonifractor plautii</name>
    <name type="common">Fusobacterium plautii</name>
    <dbReference type="NCBI Taxonomy" id="292800"/>
    <lineage>
        <taxon>Bacteria</taxon>
        <taxon>Bacillati</taxon>
        <taxon>Bacillota</taxon>
        <taxon>Clostridia</taxon>
        <taxon>Eubacteriales</taxon>
        <taxon>Oscillospiraceae</taxon>
        <taxon>Flavonifractor</taxon>
    </lineage>
</organism>